<proteinExistence type="predicted"/>
<reference evidence="1" key="1">
    <citation type="submission" date="2010-02" db="EMBL/GenBank/DDBJ databases">
        <title>Complete sequence of Thermoanaerobacter italicus Ab9.</title>
        <authorList>
            <consortium name="US DOE Joint Genome Institute"/>
            <person name="Lucas S."/>
            <person name="Copeland A."/>
            <person name="Lapidus A."/>
            <person name="Cheng J.-F."/>
            <person name="Bruce D."/>
            <person name="Goodwin L."/>
            <person name="Pitluck S."/>
            <person name="Chertkov O."/>
            <person name="Detter J.C."/>
            <person name="Han C."/>
            <person name="Tapia R."/>
            <person name="Land M."/>
            <person name="Hauser L."/>
            <person name="Kyrpides N."/>
            <person name="Mikhailova N."/>
            <person name="Hemme C.L."/>
            <person name="Woyke T."/>
        </authorList>
    </citation>
    <scope>NUCLEOTIDE SEQUENCE [LARGE SCALE GENOMIC DNA]</scope>
    <source>
        <strain evidence="1">Ab9</strain>
    </source>
</reference>
<evidence type="ECO:0000313" key="2">
    <source>
        <dbReference type="Proteomes" id="UP000001552"/>
    </source>
</evidence>
<dbReference type="HOGENOM" id="CLU_075078_0_0_9"/>
<dbReference type="KEGG" id="tit:Thit_1415"/>
<dbReference type="OrthoDB" id="2037287at2"/>
<evidence type="ECO:0000313" key="1">
    <source>
        <dbReference type="EMBL" id="ADD02673.1"/>
    </source>
</evidence>
<keyword evidence="2" id="KW-1185">Reference proteome</keyword>
<dbReference type="RefSeq" id="WP_004401464.1">
    <property type="nucleotide sequence ID" value="NC_013921.1"/>
</dbReference>
<name>D3T371_THEIA</name>
<sequence length="321" mass="37360">MRTINRKIQFFYTELLVYDEETNSAYNNADVVEKVFNHINSLVYRENIFDSSSRYYQVQDGNVLFVTIDSEYSKKTHIYGKAIISRKTLLPELERNGKLQPLTKIIPPNSGLAETSHFIYFPEKNILGFEMNYYGPRPSQLAVYLQNKANDIIKSVILRPILNLDVEEKLEKLKEIALLSIEVRRNGVFVLQQLDENLYKAFEAAASFSEAETVEIVLRKKRYVKKGFIIDQIEQFKKRIINILSNQSNREQFLKFKGSAYFEDSGQYLKTFDFLEDKMIGTKKVLLIDEKSKKVDSNSAYSAIEEAYNELYDAFCIESLK</sequence>
<protein>
    <submittedName>
        <fullName evidence="1">Uncharacterized protein</fullName>
    </submittedName>
</protein>
<dbReference type="eggNOG" id="ENOG502ZPXP">
    <property type="taxonomic scope" value="Bacteria"/>
</dbReference>
<gene>
    <name evidence="1" type="ordered locus">Thit_1415</name>
</gene>
<dbReference type="AlphaFoldDB" id="D3T371"/>
<dbReference type="EMBL" id="CP001936">
    <property type="protein sequence ID" value="ADD02673.1"/>
    <property type="molecule type" value="Genomic_DNA"/>
</dbReference>
<dbReference type="Proteomes" id="UP000001552">
    <property type="component" value="Chromosome"/>
</dbReference>
<organism evidence="1 2">
    <name type="scientific">Thermoanaerobacter italicus (strain DSM 9252 / Ab9)</name>
    <dbReference type="NCBI Taxonomy" id="580331"/>
    <lineage>
        <taxon>Bacteria</taxon>
        <taxon>Bacillati</taxon>
        <taxon>Bacillota</taxon>
        <taxon>Clostridia</taxon>
        <taxon>Thermoanaerobacterales</taxon>
        <taxon>Thermoanaerobacteraceae</taxon>
        <taxon>Thermoanaerobacter</taxon>
    </lineage>
</organism>
<accession>D3T371</accession>